<organism evidence="2">
    <name type="scientific">Tolypothrix bouteillei VB521301</name>
    <dbReference type="NCBI Taxonomy" id="1479485"/>
    <lineage>
        <taxon>Bacteria</taxon>
        <taxon>Bacillati</taxon>
        <taxon>Cyanobacteriota</taxon>
        <taxon>Cyanophyceae</taxon>
        <taxon>Nostocales</taxon>
        <taxon>Tolypothrichaceae</taxon>
        <taxon>Tolypothrix</taxon>
    </lineage>
</organism>
<accession>A0A0C1N1Y1</accession>
<dbReference type="SUPFAM" id="SSF56300">
    <property type="entry name" value="Metallo-dependent phosphatases"/>
    <property type="match status" value="1"/>
</dbReference>
<dbReference type="InterPro" id="IPR006179">
    <property type="entry name" value="5_nucleotidase/apyrase"/>
</dbReference>
<dbReference type="InterPro" id="IPR004843">
    <property type="entry name" value="Calcineurin-like_PHP"/>
</dbReference>
<dbReference type="GO" id="GO:0009166">
    <property type="term" value="P:nucleotide catabolic process"/>
    <property type="evidence" value="ECO:0007669"/>
    <property type="project" value="InterPro"/>
</dbReference>
<protein>
    <recommendedName>
        <fullName evidence="1">Calcineurin-like phosphoesterase domain-containing protein</fullName>
    </recommendedName>
</protein>
<dbReference type="EMBL" id="JHEG02000058">
    <property type="protein sequence ID" value="KIE08487.1"/>
    <property type="molecule type" value="Genomic_DNA"/>
</dbReference>
<proteinExistence type="predicted"/>
<dbReference type="RefSeq" id="WP_038090242.1">
    <property type="nucleotide sequence ID" value="NZ_JHEG04000002.1"/>
</dbReference>
<evidence type="ECO:0000313" key="2">
    <source>
        <dbReference type="EMBL" id="KIE08487.1"/>
    </source>
</evidence>
<gene>
    <name evidence="2" type="ORF">DA73_0228390</name>
</gene>
<dbReference type="InterPro" id="IPR029052">
    <property type="entry name" value="Metallo-depent_PP-like"/>
</dbReference>
<dbReference type="PANTHER" id="PTHR11575:SF24">
    <property type="entry name" value="5'-NUCLEOTIDASE"/>
    <property type="match status" value="1"/>
</dbReference>
<dbReference type="PANTHER" id="PTHR11575">
    <property type="entry name" value="5'-NUCLEOTIDASE-RELATED"/>
    <property type="match status" value="1"/>
</dbReference>
<dbReference type="AlphaFoldDB" id="A0A0C1N1Y1"/>
<dbReference type="Gene3D" id="3.60.21.10">
    <property type="match status" value="1"/>
</dbReference>
<feature type="domain" description="Calcineurin-like phosphoesterase" evidence="1">
    <location>
        <begin position="7"/>
        <end position="59"/>
    </location>
</feature>
<comment type="caution">
    <text evidence="2">The sequence shown here is derived from an EMBL/GenBank/DDBJ whole genome shotgun (WGS) entry which is preliminary data.</text>
</comment>
<evidence type="ECO:0000259" key="1">
    <source>
        <dbReference type="Pfam" id="PF00149"/>
    </source>
</evidence>
<name>A0A0C1N1Y1_9CYAN</name>
<dbReference type="GO" id="GO:0016787">
    <property type="term" value="F:hydrolase activity"/>
    <property type="evidence" value="ECO:0007669"/>
    <property type="project" value="InterPro"/>
</dbReference>
<sequence>MSLLSGYINQVRREEKNVLFIISGDMLQVSTIDTEYQEISNIEIMNYLAPDVVTLGNHKLGYGLPHLLFLEKMANFPIVNE</sequence>
<reference evidence="2" key="1">
    <citation type="journal article" date="2015" name="Genome Announc.">
        <title>Draft Genome Sequence of Tolypothrix boutellei Strain VB521301.</title>
        <authorList>
            <person name="Chandrababunaidu M.M."/>
            <person name="Singh D."/>
            <person name="Sen D."/>
            <person name="Bhan S."/>
            <person name="Das S."/>
            <person name="Gupta A."/>
            <person name="Adhikary S.P."/>
            <person name="Tripathy S."/>
        </authorList>
    </citation>
    <scope>NUCLEOTIDE SEQUENCE</scope>
    <source>
        <strain evidence="2">VB521301</strain>
    </source>
</reference>
<dbReference type="Pfam" id="PF00149">
    <property type="entry name" value="Metallophos"/>
    <property type="match status" value="1"/>
</dbReference>
<dbReference type="STRING" id="1479485.DA73_0228390"/>